<reference evidence="1 2" key="1">
    <citation type="submission" date="2019-11" db="EMBL/GenBank/DDBJ databases">
        <authorList>
            <person name="Li J."/>
        </authorList>
    </citation>
    <scope>NUCLEOTIDE SEQUENCE [LARGE SCALE GENOMIC DNA]</scope>
    <source>
        <strain evidence="1 2">J4</strain>
    </source>
</reference>
<comment type="caution">
    <text evidence="1">The sequence shown here is derived from an EMBL/GenBank/DDBJ whole genome shotgun (WGS) entry which is preliminary data.</text>
</comment>
<dbReference type="Proteomes" id="UP000480185">
    <property type="component" value="Unassembled WGS sequence"/>
</dbReference>
<dbReference type="RefSeq" id="WP_153727980.1">
    <property type="nucleotide sequence ID" value="NZ_WJNH01000003.1"/>
</dbReference>
<keyword evidence="2" id="KW-1185">Reference proteome</keyword>
<protein>
    <submittedName>
        <fullName evidence="1">Uncharacterized protein</fullName>
    </submittedName>
</protein>
<dbReference type="EMBL" id="WJNH01000003">
    <property type="protein sequence ID" value="MRG86061.1"/>
    <property type="molecule type" value="Genomic_DNA"/>
</dbReference>
<dbReference type="AlphaFoldDB" id="A0A6G1X4Y6"/>
<proteinExistence type="predicted"/>
<accession>A0A6G1X4Y6</accession>
<evidence type="ECO:0000313" key="1">
    <source>
        <dbReference type="EMBL" id="MRG86061.1"/>
    </source>
</evidence>
<evidence type="ECO:0000313" key="2">
    <source>
        <dbReference type="Proteomes" id="UP000480185"/>
    </source>
</evidence>
<gene>
    <name evidence="1" type="ORF">GH754_06935</name>
</gene>
<sequence>MKLRIILFIGIVISAIVLTFMATSGNFPPNYGSVGNPTAKDILKNNPEADILKLDGFVYSNVTNREWIQDTKYAKGDKIGEIKKQTSNTTWWYGNLYASKLPKGTKIFTTMGKTYTKGEAPVTVLVEYNNVLFVYQAMVEGWLQMYTTLNYISRVYTAYFLNSFNL</sequence>
<name>A0A6G1X4Y6_9BACI</name>
<dbReference type="OrthoDB" id="2736188at2"/>
<organism evidence="1 2">
    <name type="scientific">Salinibacillus xinjiangensis</name>
    <dbReference type="NCBI Taxonomy" id="1229268"/>
    <lineage>
        <taxon>Bacteria</taxon>
        <taxon>Bacillati</taxon>
        <taxon>Bacillota</taxon>
        <taxon>Bacilli</taxon>
        <taxon>Bacillales</taxon>
        <taxon>Bacillaceae</taxon>
        <taxon>Salinibacillus</taxon>
    </lineage>
</organism>